<evidence type="ECO:0000256" key="1">
    <source>
        <dbReference type="SAM" id="MobiDB-lite"/>
    </source>
</evidence>
<feature type="domain" description="Trematode PH-like" evidence="2">
    <location>
        <begin position="22"/>
        <end position="148"/>
    </location>
</feature>
<dbReference type="InParanoid" id="A0A3R7FJI7"/>
<evidence type="ECO:0000313" key="4">
    <source>
        <dbReference type="Proteomes" id="UP000286415"/>
    </source>
</evidence>
<comment type="caution">
    <text evidence="3">The sequence shown here is derived from an EMBL/GenBank/DDBJ whole genome shotgun (WGS) entry which is preliminary data.</text>
</comment>
<evidence type="ECO:0000313" key="3">
    <source>
        <dbReference type="EMBL" id="KAG5444401.1"/>
    </source>
</evidence>
<evidence type="ECO:0000259" key="2">
    <source>
        <dbReference type="Pfam" id="PF25356"/>
    </source>
</evidence>
<feature type="compositionally biased region" description="Basic and acidic residues" evidence="1">
    <location>
        <begin position="199"/>
        <end position="208"/>
    </location>
</feature>
<accession>A0A3R7FJI7</accession>
<reference evidence="3 4" key="1">
    <citation type="journal article" date="2018" name="Biotechnol. Adv.">
        <title>Improved genomic resources and new bioinformatic workflow for the carcinogenic parasite Clonorchis sinensis: Biotechnological implications.</title>
        <authorList>
            <person name="Wang D."/>
            <person name="Korhonen P.K."/>
            <person name="Gasser R.B."/>
            <person name="Young N.D."/>
        </authorList>
    </citation>
    <scope>NUCLEOTIDE SEQUENCE [LARGE SCALE GENOMIC DNA]</scope>
    <source>
        <strain evidence="3">Cs-k2</strain>
    </source>
</reference>
<feature type="region of interest" description="Disordered" evidence="1">
    <location>
        <begin position="192"/>
        <end position="218"/>
    </location>
</feature>
<keyword evidence="4" id="KW-1185">Reference proteome</keyword>
<name>A0A3R7FJI7_CLOSI</name>
<sequence length="344" mass="38877">MPEPHIKSKRSTSLNNGSSLENTVYYECAARLVAQKKLKADEAFSQDGVEQFIKKCGKSTVANYALCFLRDRILFKSNKVGTKPPNHEPVLYKQIKGGFSVGNFPNMLILGIDYPAQSKRRYESYVFPTVSSANVVKEILLDVRKQPDGILQKTSISQNRAGVSGRSLPRLSMPEYVFQASTPLEVTPTVYTSEEVASEENKPSKSEEPTPQNVRVSHALNSPIKSTYTDNEPNFDYPRCAENPVTRSDRKVVDSYRHRTYRSQSELTQITQSRLSDYSFYSRNRCDVNPRTSVLLDAISQESRDDVLFLNSNECTGTQIADDGPIYMICKREPARLLSKMELR</sequence>
<dbReference type="AlphaFoldDB" id="A0A3R7FJI7"/>
<protein>
    <recommendedName>
        <fullName evidence="2">Trematode PH-like domain-containing protein</fullName>
    </recommendedName>
</protein>
<dbReference type="Proteomes" id="UP000286415">
    <property type="component" value="Unassembled WGS sequence"/>
</dbReference>
<gene>
    <name evidence="3" type="ORF">CSKR_103021</name>
</gene>
<organism evidence="3 4">
    <name type="scientific">Clonorchis sinensis</name>
    <name type="common">Chinese liver fluke</name>
    <dbReference type="NCBI Taxonomy" id="79923"/>
    <lineage>
        <taxon>Eukaryota</taxon>
        <taxon>Metazoa</taxon>
        <taxon>Spiralia</taxon>
        <taxon>Lophotrochozoa</taxon>
        <taxon>Platyhelminthes</taxon>
        <taxon>Trematoda</taxon>
        <taxon>Digenea</taxon>
        <taxon>Opisthorchiida</taxon>
        <taxon>Opisthorchiata</taxon>
        <taxon>Opisthorchiidae</taxon>
        <taxon>Clonorchis</taxon>
    </lineage>
</organism>
<dbReference type="Pfam" id="PF25356">
    <property type="entry name" value="PH_trem"/>
    <property type="match status" value="1"/>
</dbReference>
<dbReference type="OrthoDB" id="6238993at2759"/>
<dbReference type="InterPro" id="IPR057376">
    <property type="entry name" value="PH_trem"/>
</dbReference>
<reference evidence="3 4" key="2">
    <citation type="journal article" date="2021" name="Genomics">
        <title>High-quality reference genome for Clonorchis sinensis.</title>
        <authorList>
            <person name="Young N.D."/>
            <person name="Stroehlein A.J."/>
            <person name="Kinkar L."/>
            <person name="Wang T."/>
            <person name="Sohn W.M."/>
            <person name="Chang B.C.H."/>
            <person name="Kaur P."/>
            <person name="Weisz D."/>
            <person name="Dudchenko O."/>
            <person name="Aiden E.L."/>
            <person name="Korhonen P.K."/>
            <person name="Gasser R.B."/>
        </authorList>
    </citation>
    <scope>NUCLEOTIDE SEQUENCE [LARGE SCALE GENOMIC DNA]</scope>
    <source>
        <strain evidence="3">Cs-k2</strain>
    </source>
</reference>
<dbReference type="EMBL" id="NIRI02000056">
    <property type="protein sequence ID" value="KAG5444401.1"/>
    <property type="molecule type" value="Genomic_DNA"/>
</dbReference>
<proteinExistence type="predicted"/>